<dbReference type="Gene3D" id="3.30.2410.10">
    <property type="entry name" value="Hect, E3 ligase catalytic domain"/>
    <property type="match status" value="1"/>
</dbReference>
<evidence type="ECO:0000259" key="3">
    <source>
        <dbReference type="Pfam" id="PF00632"/>
    </source>
</evidence>
<gene>
    <name evidence="4" type="ORF">AMECASPLE_032687</name>
</gene>
<sequence>MGDLSNVQELDAAINVDILEDSGTVTFFTGHISNTDSLSLDDTLPLSSQSSSPVLSSLHFDSLDEPIVQREGIKKILVLHRGQILKELISHFCDPSVTQEDICIQVVLPDGRREKAVDDGGVLRDVLSEFWQDFYEQCTMGNNFKVPYLRHDFGQQQWESIGRIIAFGWQKQKYLPIKLAPVILEQAALGCIKSPLVDSFLRYVTESDRMVFESCRSDFQSVDREELLEIMDLHNCRRVPTADNIELLLEELAHQKLIQEPAFVIEQWSTVLSPLRSEMESITAAYENLQPTLRKVIRSIVYPAVMNAQQKNISRYLSSYLRESDTQHLSLFLRFCTGSDLFLRKTISVSFTQLQGIQRRPVAHTCGCYLELPVNYNYPE</sequence>
<keyword evidence="1" id="KW-0808">Transferase</keyword>
<dbReference type="InterPro" id="IPR000569">
    <property type="entry name" value="HECT_dom"/>
</dbReference>
<name>A0ABV0ZHG5_9TELE</name>
<comment type="caution">
    <text evidence="4">The sequence shown here is derived from an EMBL/GenBank/DDBJ whole genome shotgun (WGS) entry which is preliminary data.</text>
</comment>
<feature type="domain" description="HECT" evidence="3">
    <location>
        <begin position="278"/>
        <end position="376"/>
    </location>
</feature>
<dbReference type="InterPro" id="IPR035983">
    <property type="entry name" value="Hect_E3_ubiquitin_ligase"/>
</dbReference>
<dbReference type="Proteomes" id="UP001469553">
    <property type="component" value="Unassembled WGS sequence"/>
</dbReference>
<keyword evidence="2" id="KW-0833">Ubl conjugation pathway</keyword>
<evidence type="ECO:0000256" key="2">
    <source>
        <dbReference type="ARBA" id="ARBA00022786"/>
    </source>
</evidence>
<organism evidence="4 5">
    <name type="scientific">Ameca splendens</name>
    <dbReference type="NCBI Taxonomy" id="208324"/>
    <lineage>
        <taxon>Eukaryota</taxon>
        <taxon>Metazoa</taxon>
        <taxon>Chordata</taxon>
        <taxon>Craniata</taxon>
        <taxon>Vertebrata</taxon>
        <taxon>Euteleostomi</taxon>
        <taxon>Actinopterygii</taxon>
        <taxon>Neopterygii</taxon>
        <taxon>Teleostei</taxon>
        <taxon>Neoteleostei</taxon>
        <taxon>Acanthomorphata</taxon>
        <taxon>Ovalentaria</taxon>
        <taxon>Atherinomorphae</taxon>
        <taxon>Cyprinodontiformes</taxon>
        <taxon>Goodeidae</taxon>
        <taxon>Ameca</taxon>
    </lineage>
</organism>
<keyword evidence="5" id="KW-1185">Reference proteome</keyword>
<feature type="non-terminal residue" evidence="4">
    <location>
        <position position="380"/>
    </location>
</feature>
<accession>A0ABV0ZHG5</accession>
<dbReference type="Pfam" id="PF00632">
    <property type="entry name" value="HECT"/>
    <property type="match status" value="1"/>
</dbReference>
<evidence type="ECO:0000256" key="1">
    <source>
        <dbReference type="ARBA" id="ARBA00022679"/>
    </source>
</evidence>
<protein>
    <recommendedName>
        <fullName evidence="3">HECT domain-containing protein</fullName>
    </recommendedName>
</protein>
<dbReference type="EMBL" id="JAHRIP010060710">
    <property type="protein sequence ID" value="MEQ2304966.1"/>
    <property type="molecule type" value="Genomic_DNA"/>
</dbReference>
<dbReference type="SUPFAM" id="SSF56204">
    <property type="entry name" value="Hect, E3 ligase catalytic domain"/>
    <property type="match status" value="1"/>
</dbReference>
<evidence type="ECO:0000313" key="5">
    <source>
        <dbReference type="Proteomes" id="UP001469553"/>
    </source>
</evidence>
<proteinExistence type="predicted"/>
<evidence type="ECO:0000313" key="4">
    <source>
        <dbReference type="EMBL" id="MEQ2304966.1"/>
    </source>
</evidence>
<reference evidence="4 5" key="1">
    <citation type="submission" date="2021-06" db="EMBL/GenBank/DDBJ databases">
        <authorList>
            <person name="Palmer J.M."/>
        </authorList>
    </citation>
    <scope>NUCLEOTIDE SEQUENCE [LARGE SCALE GENOMIC DNA]</scope>
    <source>
        <strain evidence="4 5">AS_MEX2019</strain>
        <tissue evidence="4">Muscle</tissue>
    </source>
</reference>